<reference evidence="4" key="1">
    <citation type="submission" date="2019-07" db="EMBL/GenBank/DDBJ databases">
        <authorList>
            <person name="Dittberner H."/>
        </authorList>
    </citation>
    <scope>NUCLEOTIDE SEQUENCE [LARGE SCALE GENOMIC DNA]</scope>
</reference>
<keyword evidence="2" id="KW-0812">Transmembrane</keyword>
<feature type="region of interest" description="Disordered" evidence="1">
    <location>
        <begin position="30"/>
        <end position="62"/>
    </location>
</feature>
<keyword evidence="2" id="KW-1133">Transmembrane helix</keyword>
<keyword evidence="2" id="KW-0472">Membrane</keyword>
<dbReference type="OrthoDB" id="686454at2759"/>
<keyword evidence="5" id="KW-1185">Reference proteome</keyword>
<dbReference type="Proteomes" id="UP000489600">
    <property type="component" value="Unassembled WGS sequence"/>
</dbReference>
<feature type="signal peptide" evidence="3">
    <location>
        <begin position="1"/>
        <end position="25"/>
    </location>
</feature>
<organism evidence="4 5">
    <name type="scientific">Arabis nemorensis</name>
    <dbReference type="NCBI Taxonomy" id="586526"/>
    <lineage>
        <taxon>Eukaryota</taxon>
        <taxon>Viridiplantae</taxon>
        <taxon>Streptophyta</taxon>
        <taxon>Embryophyta</taxon>
        <taxon>Tracheophyta</taxon>
        <taxon>Spermatophyta</taxon>
        <taxon>Magnoliopsida</taxon>
        <taxon>eudicotyledons</taxon>
        <taxon>Gunneridae</taxon>
        <taxon>Pentapetalae</taxon>
        <taxon>rosids</taxon>
        <taxon>malvids</taxon>
        <taxon>Brassicales</taxon>
        <taxon>Brassicaceae</taxon>
        <taxon>Arabideae</taxon>
        <taxon>Arabis</taxon>
    </lineage>
</organism>
<dbReference type="PANTHER" id="PTHR34558">
    <property type="entry name" value="EXPRESSED PROTEIN"/>
    <property type="match status" value="1"/>
</dbReference>
<accession>A0A565B7V6</accession>
<comment type="caution">
    <text evidence="4">The sequence shown here is derived from an EMBL/GenBank/DDBJ whole genome shotgun (WGS) entry which is preliminary data.</text>
</comment>
<proteinExistence type="predicted"/>
<sequence>MATQRIVICCLVTYALAMAAAASEAEPPVARKLGGHDWPSTEAEAPEVSHLEETVRRGHHHSTVDRSVAGGGVIIGGLATTFFVAVFCYIRATRKQKPNYDEEAETPKVLV</sequence>
<evidence type="ECO:0000256" key="2">
    <source>
        <dbReference type="SAM" id="Phobius"/>
    </source>
</evidence>
<keyword evidence="3" id="KW-0732">Signal</keyword>
<dbReference type="PANTHER" id="PTHR34558:SF9">
    <property type="entry name" value="F3L24.15 PROTEIN"/>
    <property type="match status" value="1"/>
</dbReference>
<evidence type="ECO:0000313" key="5">
    <source>
        <dbReference type="Proteomes" id="UP000489600"/>
    </source>
</evidence>
<evidence type="ECO:0000256" key="3">
    <source>
        <dbReference type="SAM" id="SignalP"/>
    </source>
</evidence>
<name>A0A565B7V6_9BRAS</name>
<feature type="chain" id="PRO_5021968275" evidence="3">
    <location>
        <begin position="26"/>
        <end position="111"/>
    </location>
</feature>
<dbReference type="EMBL" id="CABITT030000003">
    <property type="protein sequence ID" value="VVA96969.1"/>
    <property type="molecule type" value="Genomic_DNA"/>
</dbReference>
<evidence type="ECO:0000313" key="4">
    <source>
        <dbReference type="EMBL" id="VVA96969.1"/>
    </source>
</evidence>
<feature type="transmembrane region" description="Helical" evidence="2">
    <location>
        <begin position="68"/>
        <end position="90"/>
    </location>
</feature>
<evidence type="ECO:0000256" key="1">
    <source>
        <dbReference type="SAM" id="MobiDB-lite"/>
    </source>
</evidence>
<gene>
    <name evidence="4" type="ORF">ANE_LOCUS7414</name>
</gene>
<dbReference type="AlphaFoldDB" id="A0A565B7V6"/>
<feature type="compositionally biased region" description="Basic and acidic residues" evidence="1">
    <location>
        <begin position="47"/>
        <end position="56"/>
    </location>
</feature>
<protein>
    <submittedName>
        <fullName evidence="4">Uncharacterized protein</fullName>
    </submittedName>
</protein>